<dbReference type="Proteomes" id="UP000885771">
    <property type="component" value="Unassembled WGS sequence"/>
</dbReference>
<dbReference type="Pfam" id="PF13349">
    <property type="entry name" value="DUF4097"/>
    <property type="match status" value="1"/>
</dbReference>
<feature type="domain" description="DUF4097" evidence="1">
    <location>
        <begin position="138"/>
        <end position="209"/>
    </location>
</feature>
<sequence>MTRFFNVSLALSLVFTVLGFARAEKIVHEEVKKLDTEGITRLAVENINGSVEIEAWDKDYIEVRARKSIYTDDEEAGAEMLRELRVTMEKEDEAWYVSTERPGKKGRHYNGFFNWLFGRGSSGYSVNYEIYVPDKLDLDIHSTNGSLKVFGGMGRMRLETTNGKIVAEDVRGSLRCKTTNGSIVARLDKLFDDEMSFKSTNGSIKLFLPADANV</sequence>
<name>A0A7V5RP23_CALAY</name>
<protein>
    <recommendedName>
        <fullName evidence="1">DUF4097 domain-containing protein</fullName>
    </recommendedName>
</protein>
<evidence type="ECO:0000259" key="1">
    <source>
        <dbReference type="Pfam" id="PF13349"/>
    </source>
</evidence>
<dbReference type="InterPro" id="IPR025164">
    <property type="entry name" value="Toastrack_DUF4097"/>
</dbReference>
<dbReference type="EMBL" id="DRLI01000148">
    <property type="protein sequence ID" value="HHM02126.1"/>
    <property type="molecule type" value="Genomic_DNA"/>
</dbReference>
<accession>A0A7V5RP23</accession>
<proteinExistence type="predicted"/>
<feature type="non-terminal residue" evidence="2">
    <location>
        <position position="214"/>
    </location>
</feature>
<dbReference type="AlphaFoldDB" id="A0A7V5RP23"/>
<comment type="caution">
    <text evidence="2">The sequence shown here is derived from an EMBL/GenBank/DDBJ whole genome shotgun (WGS) entry which is preliminary data.</text>
</comment>
<evidence type="ECO:0000313" key="2">
    <source>
        <dbReference type="EMBL" id="HHM02126.1"/>
    </source>
</evidence>
<organism evidence="2">
    <name type="scientific">Caldithrix abyssi</name>
    <dbReference type="NCBI Taxonomy" id="187145"/>
    <lineage>
        <taxon>Bacteria</taxon>
        <taxon>Pseudomonadati</taxon>
        <taxon>Calditrichota</taxon>
        <taxon>Calditrichia</taxon>
        <taxon>Calditrichales</taxon>
        <taxon>Calditrichaceae</taxon>
        <taxon>Caldithrix</taxon>
    </lineage>
</organism>
<reference evidence="2" key="1">
    <citation type="journal article" date="2020" name="mSystems">
        <title>Genome- and Community-Level Interaction Insights into Carbon Utilization and Element Cycling Functions of Hydrothermarchaeota in Hydrothermal Sediment.</title>
        <authorList>
            <person name="Zhou Z."/>
            <person name="Liu Y."/>
            <person name="Xu W."/>
            <person name="Pan J."/>
            <person name="Luo Z.H."/>
            <person name="Li M."/>
        </authorList>
    </citation>
    <scope>NUCLEOTIDE SEQUENCE [LARGE SCALE GENOMIC DNA]</scope>
    <source>
        <strain evidence="2">HyVt-460</strain>
    </source>
</reference>
<gene>
    <name evidence="2" type="ORF">ENJ15_03870</name>
</gene>